<reference evidence="8" key="2">
    <citation type="submission" date="2020-11" db="EMBL/GenBank/DDBJ databases">
        <authorList>
            <consortium name="DOE Joint Genome Institute"/>
            <person name="Kuo A."/>
            <person name="Miyauchi S."/>
            <person name="Kiss E."/>
            <person name="Drula E."/>
            <person name="Kohler A."/>
            <person name="Sanchez-Garcia M."/>
            <person name="Andreopoulos B."/>
            <person name="Barry K.W."/>
            <person name="Bonito G."/>
            <person name="Buee M."/>
            <person name="Carver A."/>
            <person name="Chen C."/>
            <person name="Cichocki N."/>
            <person name="Clum A."/>
            <person name="Culley D."/>
            <person name="Crous P.W."/>
            <person name="Fauchery L."/>
            <person name="Girlanda M."/>
            <person name="Hayes R."/>
            <person name="Keri Z."/>
            <person name="Labutti K."/>
            <person name="Lipzen A."/>
            <person name="Lombard V."/>
            <person name="Magnuson J."/>
            <person name="Maillard F."/>
            <person name="Morin E."/>
            <person name="Murat C."/>
            <person name="Nolan M."/>
            <person name="Ohm R."/>
            <person name="Pangilinan J."/>
            <person name="Pereira M."/>
            <person name="Perotto S."/>
            <person name="Peter M."/>
            <person name="Riley R."/>
            <person name="Sitrit Y."/>
            <person name="Stielow B."/>
            <person name="Szollosi G."/>
            <person name="Zifcakova L."/>
            <person name="Stursova M."/>
            <person name="Spatafora J.W."/>
            <person name="Tedersoo L."/>
            <person name="Vaario L.-M."/>
            <person name="Yamada A."/>
            <person name="Yan M."/>
            <person name="Wang P."/>
            <person name="Xu J."/>
            <person name="Bruns T."/>
            <person name="Baldrian P."/>
            <person name="Vilgalys R."/>
            <person name="Henrissat B."/>
            <person name="Grigoriev I.V."/>
            <person name="Hibbett D."/>
            <person name="Nagy L.G."/>
            <person name="Martin F.M."/>
        </authorList>
    </citation>
    <scope>NUCLEOTIDE SEQUENCE</scope>
    <source>
        <strain evidence="8">UH-Tt-Lm1</strain>
    </source>
</reference>
<keyword evidence="5" id="KW-0539">Nucleus</keyword>
<feature type="compositionally biased region" description="Basic and acidic residues" evidence="6">
    <location>
        <begin position="776"/>
        <end position="793"/>
    </location>
</feature>
<dbReference type="GO" id="GO:0005524">
    <property type="term" value="F:ATP binding"/>
    <property type="evidence" value="ECO:0007669"/>
    <property type="project" value="UniProtKB-KW"/>
</dbReference>
<feature type="compositionally biased region" description="Low complexity" evidence="6">
    <location>
        <begin position="927"/>
        <end position="942"/>
    </location>
</feature>
<sequence>MTSTLDNRTPPKTIPFSLFVSLLSDISKVATKTRDSNPTSPGTSKRKDYPALRIFSRWVAYLRTNFEHKSVEDSSVAIFRLLFPDLDVNRRYDMQEARLAQHLARIFGVSGNSGDRGSCLSRWSADGSLGCLGVEVREVLTAAVSKNGQHVGLDILQVDRLLTQLASFSSFSHSTIQPDPNLPGSRAETLKSLYSSLSPREASFLTQIILKDLRPVLYPSNKTHYTAALNEKSNSVVHLGVVDALKVWDPTSDALSRWRVVSSFEIALSGDDRDLRTVGNPLQIPKTVKGTGCAQALKHFSNSQLAWAETKYDGERAQIHVKVDQEKGSVELKIFSKSKRESTNDRHAVHQVILDALGLPGSAVPPTARNGKPCVKDSVILEAEMVAFSDTAERIDEFWRIRSLIESTAVGPRHRDRKLQESTPVISQCSLRSDASDGGTRHLALVFFDVLLLDSRPLTCLPYRERRRIMESIVLPIHGFSIFAERSPINLTKGINAATAQLKYALAQALADHQEGLVLKADEGAYIKSPWVKLKKDYIPGLGDCVDLVIVGACWERDRGRELRVPPSAFTTFHLGILTNADALKTDPSTTPSFRTFFTVSYGLNRDQLEDLNFLIKSSNSVTYSEYCKNPRRLGYDMSLFIGRSQPRPSVILLRDSLILAEVFGAGFTKAPGGKYYELRFPRMTKAYRRRDRTWRECISLEEFQRIARETVGRERPNKEADDWCKNLFGKVASPGVKDPLRRKQREETILESLDRVERKQRDGDHKSNSKKRKRTIDSGHLSEDRRPHHRESTYLENVSGVVEGGPSGAVLVQQHGPVSPVSPATPTRPRLSRRLAPLMSMTNVAVTDPQTPPKSPLDGRDCNLLGFGEVMEGEGSKSSKARLSGNKNPFVDDERDDHVSLNTNPFVIPSLVPSLSPSPPRQGRMDAQGDPDAQAAPSDSPTSFNIKLEPPAKQSTPLGLRPNPERLSEFIAGRSLPTPVSNGPIKRAPALKGSLTATEAEAPLIGLKRTRGEEENVCSPSKKVVLARPTLLVQKVPGSSRNLKPSETWRPDKTTSMEDPHSTRKVSKSKTRKGDVPVDAIKARLIRATSTLRIMPSQTPAATIQSPVVAVGVFVAKSTGVEEKVVRERTPGDDVESIRRKTRTSALTFGIPAPFPPGTSGPGSLLDCPNNSDKIAAYHGADKFYSGRPPPTTPPQPQKVPEPPTEDGKSTVPSPSEDTKQDEFPARQLGRQEPEGSEKVTGRFPSLNLEPQRLLFTDTPIGVLMTTSVVWFARDIYDPEPPYRPSSLQLVPRMNEVSQLESLLVACGWHRKKGFSTKRGIERGVIFVDYEEQGDIQPVIKTYWAVQQCENAHRLATQHQTSTERGMKPIWIMDARVLRWERLNSMNPGDLLDALEEFVLWKNV</sequence>
<feature type="compositionally biased region" description="Pro residues" evidence="6">
    <location>
        <begin position="1189"/>
        <end position="1204"/>
    </location>
</feature>
<dbReference type="EMBL" id="WIUZ02000020">
    <property type="protein sequence ID" value="KAF9779209.1"/>
    <property type="molecule type" value="Genomic_DNA"/>
</dbReference>
<evidence type="ECO:0000256" key="2">
    <source>
        <dbReference type="ARBA" id="ARBA00022598"/>
    </source>
</evidence>
<dbReference type="Proteomes" id="UP000736335">
    <property type="component" value="Unassembled WGS sequence"/>
</dbReference>
<feature type="region of interest" description="Disordered" evidence="6">
    <location>
        <begin position="874"/>
        <end position="965"/>
    </location>
</feature>
<feature type="compositionally biased region" description="Basic and acidic residues" evidence="6">
    <location>
        <begin position="891"/>
        <end position="900"/>
    </location>
</feature>
<feature type="region of interest" description="Disordered" evidence="6">
    <location>
        <begin position="1148"/>
        <end position="1245"/>
    </location>
</feature>
<dbReference type="InterPro" id="IPR012308">
    <property type="entry name" value="DNA_ligase_ATP-dep_N"/>
</dbReference>
<dbReference type="GO" id="GO:0003910">
    <property type="term" value="F:DNA ligase (ATP) activity"/>
    <property type="evidence" value="ECO:0007669"/>
    <property type="project" value="InterPro"/>
</dbReference>
<keyword evidence="4" id="KW-0067">ATP-binding</keyword>
<feature type="domain" description="ATP-dependent DNA ligase family profile" evidence="7">
    <location>
        <begin position="445"/>
        <end position="562"/>
    </location>
</feature>
<protein>
    <recommendedName>
        <fullName evidence="7">ATP-dependent DNA ligase family profile domain-containing protein</fullName>
    </recommendedName>
</protein>
<dbReference type="GO" id="GO:0006310">
    <property type="term" value="P:DNA recombination"/>
    <property type="evidence" value="ECO:0007669"/>
    <property type="project" value="InterPro"/>
</dbReference>
<dbReference type="InterPro" id="IPR029710">
    <property type="entry name" value="LIG4"/>
</dbReference>
<proteinExistence type="inferred from homology"/>
<feature type="compositionally biased region" description="Basic and acidic residues" evidence="6">
    <location>
        <begin position="1218"/>
        <end position="1242"/>
    </location>
</feature>
<evidence type="ECO:0000256" key="6">
    <source>
        <dbReference type="SAM" id="MobiDB-lite"/>
    </source>
</evidence>
<reference evidence="8" key="1">
    <citation type="journal article" date="2020" name="Nat. Commun.">
        <title>Large-scale genome sequencing of mycorrhizal fungi provides insights into the early evolution of symbiotic traits.</title>
        <authorList>
            <person name="Miyauchi S."/>
            <person name="Kiss E."/>
            <person name="Kuo A."/>
            <person name="Drula E."/>
            <person name="Kohler A."/>
            <person name="Sanchez-Garcia M."/>
            <person name="Morin E."/>
            <person name="Andreopoulos B."/>
            <person name="Barry K.W."/>
            <person name="Bonito G."/>
            <person name="Buee M."/>
            <person name="Carver A."/>
            <person name="Chen C."/>
            <person name="Cichocki N."/>
            <person name="Clum A."/>
            <person name="Culley D."/>
            <person name="Crous P.W."/>
            <person name="Fauchery L."/>
            <person name="Girlanda M."/>
            <person name="Hayes R.D."/>
            <person name="Keri Z."/>
            <person name="LaButti K."/>
            <person name="Lipzen A."/>
            <person name="Lombard V."/>
            <person name="Magnuson J."/>
            <person name="Maillard F."/>
            <person name="Murat C."/>
            <person name="Nolan M."/>
            <person name="Ohm R.A."/>
            <person name="Pangilinan J."/>
            <person name="Pereira M.F."/>
            <person name="Perotto S."/>
            <person name="Peter M."/>
            <person name="Pfister S."/>
            <person name="Riley R."/>
            <person name="Sitrit Y."/>
            <person name="Stielow J.B."/>
            <person name="Szollosi G."/>
            <person name="Zifcakova L."/>
            <person name="Stursova M."/>
            <person name="Spatafora J.W."/>
            <person name="Tedersoo L."/>
            <person name="Vaario L.M."/>
            <person name="Yamada A."/>
            <person name="Yan M."/>
            <person name="Wang P."/>
            <person name="Xu J."/>
            <person name="Bruns T."/>
            <person name="Baldrian P."/>
            <person name="Vilgalys R."/>
            <person name="Dunand C."/>
            <person name="Henrissat B."/>
            <person name="Grigoriev I.V."/>
            <person name="Hibbett D."/>
            <person name="Nagy L.G."/>
            <person name="Martin F.M."/>
        </authorList>
    </citation>
    <scope>NUCLEOTIDE SEQUENCE</scope>
    <source>
        <strain evidence="8">UH-Tt-Lm1</strain>
    </source>
</reference>
<feature type="compositionally biased region" description="Basic and acidic residues" evidence="6">
    <location>
        <begin position="1048"/>
        <end position="1063"/>
    </location>
</feature>
<dbReference type="SUPFAM" id="SSF50249">
    <property type="entry name" value="Nucleic acid-binding proteins"/>
    <property type="match status" value="1"/>
</dbReference>
<dbReference type="Pfam" id="PF01068">
    <property type="entry name" value="DNA_ligase_A_M"/>
    <property type="match status" value="1"/>
</dbReference>
<feature type="region of interest" description="Disordered" evidence="6">
    <location>
        <begin position="1038"/>
        <end position="1075"/>
    </location>
</feature>
<organism evidence="8 9">
    <name type="scientific">Thelephora terrestris</name>
    <dbReference type="NCBI Taxonomy" id="56493"/>
    <lineage>
        <taxon>Eukaryota</taxon>
        <taxon>Fungi</taxon>
        <taxon>Dikarya</taxon>
        <taxon>Basidiomycota</taxon>
        <taxon>Agaricomycotina</taxon>
        <taxon>Agaricomycetes</taxon>
        <taxon>Thelephorales</taxon>
        <taxon>Thelephoraceae</taxon>
        <taxon>Thelephora</taxon>
    </lineage>
</organism>
<evidence type="ECO:0000259" key="7">
    <source>
        <dbReference type="PROSITE" id="PS50160"/>
    </source>
</evidence>
<dbReference type="InterPro" id="IPR016059">
    <property type="entry name" value="DNA_ligase_ATP-dep_CS"/>
</dbReference>
<dbReference type="Gene3D" id="1.10.3260.10">
    <property type="entry name" value="DNA ligase, ATP-dependent, N-terminal domain"/>
    <property type="match status" value="1"/>
</dbReference>
<comment type="similarity">
    <text evidence="1">Belongs to the ATP-dependent DNA ligase family.</text>
</comment>
<dbReference type="OrthoDB" id="7482721at2759"/>
<dbReference type="Pfam" id="PF04675">
    <property type="entry name" value="DNA_ligase_A_N"/>
    <property type="match status" value="1"/>
</dbReference>
<evidence type="ECO:0000313" key="8">
    <source>
        <dbReference type="EMBL" id="KAF9779209.1"/>
    </source>
</evidence>
<dbReference type="SUPFAM" id="SSF56091">
    <property type="entry name" value="DNA ligase/mRNA capping enzyme, catalytic domain"/>
    <property type="match status" value="1"/>
</dbReference>
<evidence type="ECO:0000256" key="1">
    <source>
        <dbReference type="ARBA" id="ARBA00007572"/>
    </source>
</evidence>
<dbReference type="GO" id="GO:0032807">
    <property type="term" value="C:DNA ligase IV complex"/>
    <property type="evidence" value="ECO:0007669"/>
    <property type="project" value="TreeGrafter"/>
</dbReference>
<dbReference type="PROSITE" id="PS50160">
    <property type="entry name" value="DNA_LIGASE_A3"/>
    <property type="match status" value="1"/>
</dbReference>
<feature type="region of interest" description="Disordered" evidence="6">
    <location>
        <begin position="752"/>
        <end position="793"/>
    </location>
</feature>
<dbReference type="InterPro" id="IPR012340">
    <property type="entry name" value="NA-bd_OB-fold"/>
</dbReference>
<dbReference type="Gene3D" id="2.40.50.140">
    <property type="entry name" value="Nucleic acid-binding proteins"/>
    <property type="match status" value="1"/>
</dbReference>
<keyword evidence="3" id="KW-0547">Nucleotide-binding</keyword>
<comment type="caution">
    <text evidence="8">The sequence shown here is derived from an EMBL/GenBank/DDBJ whole genome shotgun (WGS) entry which is preliminary data.</text>
</comment>
<evidence type="ECO:0000313" key="9">
    <source>
        <dbReference type="Proteomes" id="UP000736335"/>
    </source>
</evidence>
<dbReference type="PANTHER" id="PTHR45997">
    <property type="entry name" value="DNA LIGASE 4"/>
    <property type="match status" value="1"/>
</dbReference>
<keyword evidence="2" id="KW-0436">Ligase</keyword>
<dbReference type="InterPro" id="IPR036599">
    <property type="entry name" value="DNA_ligase_N_sf"/>
</dbReference>
<accession>A0A9P6H546</accession>
<dbReference type="PROSITE" id="PS00697">
    <property type="entry name" value="DNA_LIGASE_A1"/>
    <property type="match status" value="1"/>
</dbReference>
<dbReference type="Gene3D" id="3.30.470.30">
    <property type="entry name" value="DNA ligase/mRNA capping enzyme"/>
    <property type="match status" value="1"/>
</dbReference>
<dbReference type="PANTHER" id="PTHR45997:SF2">
    <property type="entry name" value="ATP DEPENDENT DNA LIGASE DOMAIN PROTEIN (AFU_ORTHOLOGUE AFUA_5G02430)"/>
    <property type="match status" value="1"/>
</dbReference>
<dbReference type="GO" id="GO:0006303">
    <property type="term" value="P:double-strand break repair via nonhomologous end joining"/>
    <property type="evidence" value="ECO:0007669"/>
    <property type="project" value="TreeGrafter"/>
</dbReference>
<evidence type="ECO:0000256" key="3">
    <source>
        <dbReference type="ARBA" id="ARBA00022741"/>
    </source>
</evidence>
<gene>
    <name evidence="8" type="ORF">BJ322DRAFT_1089176</name>
</gene>
<keyword evidence="9" id="KW-1185">Reference proteome</keyword>
<dbReference type="GO" id="GO:0006297">
    <property type="term" value="P:nucleotide-excision repair, DNA gap filling"/>
    <property type="evidence" value="ECO:0007669"/>
    <property type="project" value="TreeGrafter"/>
</dbReference>
<evidence type="ECO:0000256" key="4">
    <source>
        <dbReference type="ARBA" id="ARBA00022840"/>
    </source>
</evidence>
<evidence type="ECO:0000256" key="5">
    <source>
        <dbReference type="ARBA" id="ARBA00023242"/>
    </source>
</evidence>
<dbReference type="GO" id="GO:0003677">
    <property type="term" value="F:DNA binding"/>
    <property type="evidence" value="ECO:0007669"/>
    <property type="project" value="InterPro"/>
</dbReference>
<feature type="compositionally biased region" description="Basic and acidic residues" evidence="6">
    <location>
        <begin position="752"/>
        <end position="768"/>
    </location>
</feature>
<dbReference type="InterPro" id="IPR012310">
    <property type="entry name" value="DNA_ligase_ATP-dep_cent"/>
</dbReference>
<name>A0A9P6H546_9AGAM</name>